<dbReference type="EMBL" id="JAQQWM010000001">
    <property type="protein sequence ID" value="KAK8084011.1"/>
    <property type="molecule type" value="Genomic_DNA"/>
</dbReference>
<gene>
    <name evidence="2" type="ORF">PG996_002792</name>
</gene>
<feature type="chain" id="PRO_5046621445" evidence="1">
    <location>
        <begin position="19"/>
        <end position="256"/>
    </location>
</feature>
<comment type="caution">
    <text evidence="2">The sequence shown here is derived from an EMBL/GenBank/DDBJ whole genome shotgun (WGS) entry which is preliminary data.</text>
</comment>
<feature type="signal peptide" evidence="1">
    <location>
        <begin position="1"/>
        <end position="18"/>
    </location>
</feature>
<name>A0ABR1WKF2_9PEZI</name>
<protein>
    <submittedName>
        <fullName evidence="2">Uncharacterized protein</fullName>
    </submittedName>
</protein>
<keyword evidence="3" id="KW-1185">Reference proteome</keyword>
<evidence type="ECO:0000313" key="3">
    <source>
        <dbReference type="Proteomes" id="UP001446871"/>
    </source>
</evidence>
<dbReference type="Proteomes" id="UP001446871">
    <property type="component" value="Unassembled WGS sequence"/>
</dbReference>
<organism evidence="2 3">
    <name type="scientific">Apiospora saccharicola</name>
    <dbReference type="NCBI Taxonomy" id="335842"/>
    <lineage>
        <taxon>Eukaryota</taxon>
        <taxon>Fungi</taxon>
        <taxon>Dikarya</taxon>
        <taxon>Ascomycota</taxon>
        <taxon>Pezizomycotina</taxon>
        <taxon>Sordariomycetes</taxon>
        <taxon>Xylariomycetidae</taxon>
        <taxon>Amphisphaeriales</taxon>
        <taxon>Apiosporaceae</taxon>
        <taxon>Apiospora</taxon>
    </lineage>
</organism>
<evidence type="ECO:0000256" key="1">
    <source>
        <dbReference type="SAM" id="SignalP"/>
    </source>
</evidence>
<accession>A0ABR1WKF2</accession>
<evidence type="ECO:0000313" key="2">
    <source>
        <dbReference type="EMBL" id="KAK8084011.1"/>
    </source>
</evidence>
<keyword evidence="1" id="KW-0732">Signal</keyword>
<reference evidence="2 3" key="1">
    <citation type="submission" date="2023-01" db="EMBL/GenBank/DDBJ databases">
        <title>Analysis of 21 Apiospora genomes using comparative genomics revels a genus with tremendous synthesis potential of carbohydrate active enzymes and secondary metabolites.</title>
        <authorList>
            <person name="Sorensen T."/>
        </authorList>
    </citation>
    <scope>NUCLEOTIDE SEQUENCE [LARGE SCALE GENOMIC DNA]</scope>
    <source>
        <strain evidence="2 3">CBS 83171</strain>
    </source>
</reference>
<sequence length="256" mass="26988">MQFNLAIATAILAYVAQAAPQGAIARRGDSCTKTFSVCMAQAGFDAERNQQCNNDRAQCINKCNVESAGAELTACTGTTKEESSKPMTGVARRGDDCTKTFSVCKAQAGFDAERNAKCDNDHAQCTNTGTAVARGEDCSKTYSVCKAQAGFDAERNAKCDNDHAQCTNTGTAVARSEDCSKTYSVCKAQAGFDAERNAKCDNDHAQCTNTGTAVARSEDCSKTYSVCKAQAGFDAERNAKCDNDHAQCTNTGSAVA</sequence>
<proteinExistence type="predicted"/>